<dbReference type="InterPro" id="IPR000223">
    <property type="entry name" value="Pept_S26A_signal_pept_1"/>
</dbReference>
<dbReference type="PANTHER" id="PTHR12383">
    <property type="entry name" value="PROTEASE FAMILY S26 MITOCHONDRIAL INNER MEMBRANE PROTEASE-RELATED"/>
    <property type="match status" value="1"/>
</dbReference>
<dbReference type="EMBL" id="KV423973">
    <property type="protein sequence ID" value="KZT56729.1"/>
    <property type="molecule type" value="Genomic_DNA"/>
</dbReference>
<dbReference type="EC" id="3.4.21.-" evidence="8"/>
<dbReference type="Gene3D" id="2.10.109.10">
    <property type="entry name" value="Umud Fragment, subunit A"/>
    <property type="match status" value="1"/>
</dbReference>
<feature type="domain" description="Peptidase S26" evidence="9">
    <location>
        <begin position="22"/>
        <end position="109"/>
    </location>
</feature>
<feature type="domain" description="Peptidase S26" evidence="9">
    <location>
        <begin position="129"/>
        <end position="168"/>
    </location>
</feature>
<dbReference type="OrthoDB" id="308440at2759"/>
<gene>
    <name evidence="10" type="ORF">CALCODRAFT_483738</name>
</gene>
<dbReference type="PRINTS" id="PR00727">
    <property type="entry name" value="LEADERPTASE"/>
</dbReference>
<comment type="similarity">
    <text evidence="6">Belongs to the peptidase S26 family. IMP1 subfamily.</text>
</comment>
<reference evidence="10 11" key="1">
    <citation type="journal article" date="2016" name="Mol. Biol. Evol.">
        <title>Comparative Genomics of Early-Diverging Mushroom-Forming Fungi Provides Insights into the Origins of Lignocellulose Decay Capabilities.</title>
        <authorList>
            <person name="Nagy L.G."/>
            <person name="Riley R."/>
            <person name="Tritt A."/>
            <person name="Adam C."/>
            <person name="Daum C."/>
            <person name="Floudas D."/>
            <person name="Sun H."/>
            <person name="Yadav J.S."/>
            <person name="Pangilinan J."/>
            <person name="Larsson K.H."/>
            <person name="Matsuura K."/>
            <person name="Barry K."/>
            <person name="Labutti K."/>
            <person name="Kuo R."/>
            <person name="Ohm R.A."/>
            <person name="Bhattacharya S.S."/>
            <person name="Shirouzu T."/>
            <person name="Yoshinaga Y."/>
            <person name="Martin F.M."/>
            <person name="Grigoriev I.V."/>
            <person name="Hibbett D.S."/>
        </authorList>
    </citation>
    <scope>NUCLEOTIDE SEQUENCE [LARGE SCALE GENOMIC DNA]</scope>
    <source>
        <strain evidence="10 11">HHB12733</strain>
    </source>
</reference>
<sequence>MTWYHHLRPSFRRPTWWDVLHYGTRAVQGIGIVWVIQNYVVDMRSCIGASMLPTLRAEGTWVLISRYPPALRPPSLKIGDLVSAQSPVRPDREVCKRVIGLPGDTVCVDPVGAARGHGGWEDGAGGREHVVVPKGHVWVAGDNMSGSIDSRMFGPISLALIRGKVFYRLLPNPGPLENALHELDIDDDD</sequence>
<dbReference type="InterPro" id="IPR019757">
    <property type="entry name" value="Pept_S26A_signal_pept_1_Lys-AS"/>
</dbReference>
<dbReference type="STRING" id="1353952.A0A165FGY6"/>
<evidence type="ECO:0000256" key="3">
    <source>
        <dbReference type="ARBA" id="ARBA00022801"/>
    </source>
</evidence>
<dbReference type="PROSITE" id="PS00761">
    <property type="entry name" value="SPASE_I_3"/>
    <property type="match status" value="1"/>
</dbReference>
<name>A0A165FGY6_9BASI</name>
<dbReference type="GO" id="GO:0006465">
    <property type="term" value="P:signal peptide processing"/>
    <property type="evidence" value="ECO:0007669"/>
    <property type="project" value="InterPro"/>
</dbReference>
<dbReference type="InterPro" id="IPR019758">
    <property type="entry name" value="Pept_S26A_signal_pept_1_CS"/>
</dbReference>
<dbReference type="AlphaFoldDB" id="A0A165FGY6"/>
<keyword evidence="11" id="KW-1185">Reference proteome</keyword>
<feature type="active site" evidence="7">
    <location>
        <position position="96"/>
    </location>
</feature>
<dbReference type="SUPFAM" id="SSF51306">
    <property type="entry name" value="LexA/Signal peptidase"/>
    <property type="match status" value="1"/>
</dbReference>
<proteinExistence type="inferred from homology"/>
<dbReference type="GO" id="GO:0042720">
    <property type="term" value="C:mitochondrial inner membrane peptidase complex"/>
    <property type="evidence" value="ECO:0007669"/>
    <property type="project" value="TreeGrafter"/>
</dbReference>
<comment type="subcellular location">
    <subcellularLocation>
        <location evidence="1 8">Mitochondrion inner membrane</location>
    </subcellularLocation>
</comment>
<dbReference type="GO" id="GO:0004252">
    <property type="term" value="F:serine-type endopeptidase activity"/>
    <property type="evidence" value="ECO:0007669"/>
    <property type="project" value="InterPro"/>
</dbReference>
<evidence type="ECO:0000256" key="1">
    <source>
        <dbReference type="ARBA" id="ARBA00004273"/>
    </source>
</evidence>
<accession>A0A165FGY6</accession>
<dbReference type="InterPro" id="IPR052064">
    <property type="entry name" value="Mito_IMP1_subunit"/>
</dbReference>
<dbReference type="CDD" id="cd06530">
    <property type="entry name" value="S26_SPase_I"/>
    <property type="match status" value="1"/>
</dbReference>
<evidence type="ECO:0000256" key="8">
    <source>
        <dbReference type="RuleBase" id="RU362041"/>
    </source>
</evidence>
<keyword evidence="3 8" id="KW-0378">Hydrolase</keyword>
<feature type="active site" evidence="7">
    <location>
        <position position="50"/>
    </location>
</feature>
<evidence type="ECO:0000256" key="5">
    <source>
        <dbReference type="ARBA" id="ARBA00023136"/>
    </source>
</evidence>
<dbReference type="PROSITE" id="PS00760">
    <property type="entry name" value="SPASE_I_2"/>
    <property type="match status" value="1"/>
</dbReference>
<evidence type="ECO:0000256" key="2">
    <source>
        <dbReference type="ARBA" id="ARBA00022792"/>
    </source>
</evidence>
<dbReference type="Pfam" id="PF10502">
    <property type="entry name" value="Peptidase_S26"/>
    <property type="match status" value="2"/>
</dbReference>
<dbReference type="PANTHER" id="PTHR12383:SF16">
    <property type="entry name" value="MITOCHONDRIAL INNER MEMBRANE PROTEASE SUBUNIT 1"/>
    <property type="match status" value="1"/>
</dbReference>
<keyword evidence="4 8" id="KW-0496">Mitochondrion</keyword>
<keyword evidence="2 8" id="KW-0999">Mitochondrion inner membrane</keyword>
<keyword evidence="8" id="KW-0645">Protease</keyword>
<evidence type="ECO:0000259" key="9">
    <source>
        <dbReference type="Pfam" id="PF10502"/>
    </source>
</evidence>
<dbReference type="FunCoup" id="A0A165FGY6">
    <property type="interactions" value="298"/>
</dbReference>
<dbReference type="NCBIfam" id="TIGR02227">
    <property type="entry name" value="sigpep_I_bact"/>
    <property type="match status" value="1"/>
</dbReference>
<dbReference type="Proteomes" id="UP000076842">
    <property type="component" value="Unassembled WGS sequence"/>
</dbReference>
<evidence type="ECO:0000256" key="6">
    <source>
        <dbReference type="ARBA" id="ARBA00038445"/>
    </source>
</evidence>
<keyword evidence="5" id="KW-0472">Membrane</keyword>
<evidence type="ECO:0000256" key="7">
    <source>
        <dbReference type="PIRSR" id="PIRSR600223-1"/>
    </source>
</evidence>
<organism evidence="10 11">
    <name type="scientific">Calocera cornea HHB12733</name>
    <dbReference type="NCBI Taxonomy" id="1353952"/>
    <lineage>
        <taxon>Eukaryota</taxon>
        <taxon>Fungi</taxon>
        <taxon>Dikarya</taxon>
        <taxon>Basidiomycota</taxon>
        <taxon>Agaricomycotina</taxon>
        <taxon>Dacrymycetes</taxon>
        <taxon>Dacrymycetales</taxon>
        <taxon>Dacrymycetaceae</taxon>
        <taxon>Calocera</taxon>
    </lineage>
</organism>
<protein>
    <recommendedName>
        <fullName evidence="8">Mitochondrial inner membrane protease subunit</fullName>
        <ecNumber evidence="8">3.4.21.-</ecNumber>
    </recommendedName>
</protein>
<evidence type="ECO:0000256" key="4">
    <source>
        <dbReference type="ARBA" id="ARBA00023128"/>
    </source>
</evidence>
<evidence type="ECO:0000313" key="10">
    <source>
        <dbReference type="EMBL" id="KZT56729.1"/>
    </source>
</evidence>
<dbReference type="GO" id="GO:0006627">
    <property type="term" value="P:protein processing involved in protein targeting to mitochondrion"/>
    <property type="evidence" value="ECO:0007669"/>
    <property type="project" value="TreeGrafter"/>
</dbReference>
<dbReference type="InParanoid" id="A0A165FGY6"/>
<dbReference type="InterPro" id="IPR019533">
    <property type="entry name" value="Peptidase_S26"/>
</dbReference>
<dbReference type="InterPro" id="IPR036286">
    <property type="entry name" value="LexA/Signal_pep-like_sf"/>
</dbReference>
<evidence type="ECO:0000313" key="11">
    <source>
        <dbReference type="Proteomes" id="UP000076842"/>
    </source>
</evidence>